<dbReference type="InterPro" id="IPR036388">
    <property type="entry name" value="WH-like_DNA-bd_sf"/>
</dbReference>
<dbReference type="InterPro" id="IPR016152">
    <property type="entry name" value="PTrfase/Anion_transptr"/>
</dbReference>
<keyword evidence="5" id="KW-0804">Transcription</keyword>
<evidence type="ECO:0000259" key="6">
    <source>
        <dbReference type="PROSITE" id="PS51094"/>
    </source>
</evidence>
<dbReference type="InterPro" id="IPR013196">
    <property type="entry name" value="HTH_11"/>
</dbReference>
<reference evidence="9" key="1">
    <citation type="submission" date="2021-04" db="EMBL/GenBank/DDBJ databases">
        <title>Isolation and polyphasic classification of algal microorganism.</title>
        <authorList>
            <person name="Wang S."/>
        </authorList>
    </citation>
    <scope>NUCLEOTIDE SEQUENCE</scope>
    <source>
        <strain evidence="9">720a</strain>
    </source>
</reference>
<sequence>MLTSRMRVILKKLMTIDAPVTGEFLADINNVTSRTTREDIKKLDALVMNHGAQIQTLMGKGYKLVVFQEKKFRQFLHHIAYPELSKDYLQPQSPEEREAYIIRKLLVSDDYVKIEQLADELYVSKSTVQNDLKQVKSILNHYSIQLHSRPNYGLELRGDELKLRFCMAEYVVDRSSDCTENGMKGLSSSLMPTDFHAISAIIMQQISQHQISMSDIAINNLLIHIAIAYKRIRSGNHVNLQPSERSQIEKQSEYQVALKIVKDVEEHFNVVFPKEETAYIAIHLLGTKMLSQPTKVDVLNEQMIDDTILAISKKMLAKIEEEYRLGIEHDKELIIALSLHLKPAINRYKYGMNIRNPLLEDIKKKYPLAFETAILGGLMIEKITDTKIDENEIGYIALHIGAAIERRNLNSGPKRCLIVCASGFGTAQLIYYRVKTQFRQSLDVVGITELYKLKAYNLNNVDLIISSVPIIENLSVPVIEVNAILGNNDMKKIGQFIGNQRNISGYFQENLIFLQKDFETKKEVLHFLHQKLLQLGHVNKSYLDNLYVREAIAPTSFGNLVAIPHPITPQTNKTFLTVCTLKKAITWGNKPVQFVCLLNVKKDSQEDLQHMYDLLGRMVNSETMIHQLIKASTFDSFMSALR</sequence>
<dbReference type="Pfam" id="PF05043">
    <property type="entry name" value="Mga"/>
    <property type="match status" value="1"/>
</dbReference>
<dbReference type="SUPFAM" id="SSF63520">
    <property type="entry name" value="PTS-regulatory domain, PRD"/>
    <property type="match status" value="2"/>
</dbReference>
<feature type="domain" description="PRD" evidence="8">
    <location>
        <begin position="303"/>
        <end position="410"/>
    </location>
</feature>
<evidence type="ECO:0000313" key="10">
    <source>
        <dbReference type="Proteomes" id="UP000675284"/>
    </source>
</evidence>
<dbReference type="PROSITE" id="PS51094">
    <property type="entry name" value="PTS_EIIA_TYPE_2"/>
    <property type="match status" value="1"/>
</dbReference>
<dbReference type="Proteomes" id="UP000675284">
    <property type="component" value="Unassembled WGS sequence"/>
</dbReference>
<dbReference type="CDD" id="cd05568">
    <property type="entry name" value="PTS_IIB_bgl_like"/>
    <property type="match status" value="1"/>
</dbReference>
<gene>
    <name evidence="9" type="ORF">KCX74_08060</name>
</gene>
<dbReference type="SUPFAM" id="SSF55804">
    <property type="entry name" value="Phoshotransferase/anion transport protein"/>
    <property type="match status" value="1"/>
</dbReference>
<dbReference type="InterPro" id="IPR050661">
    <property type="entry name" value="BglG_antiterminators"/>
</dbReference>
<evidence type="ECO:0000256" key="5">
    <source>
        <dbReference type="ARBA" id="ARBA00023163"/>
    </source>
</evidence>
<dbReference type="PANTHER" id="PTHR30185">
    <property type="entry name" value="CRYPTIC BETA-GLUCOSIDE BGL OPERON ANTITERMINATOR"/>
    <property type="match status" value="1"/>
</dbReference>
<comment type="caution">
    <text evidence="9">The sequence shown here is derived from an EMBL/GenBank/DDBJ whole genome shotgun (WGS) entry which is preliminary data.</text>
</comment>
<keyword evidence="4" id="KW-0010">Activator</keyword>
<dbReference type="GO" id="GO:0009401">
    <property type="term" value="P:phosphoenolpyruvate-dependent sugar phosphotransferase system"/>
    <property type="evidence" value="ECO:0007669"/>
    <property type="project" value="InterPro"/>
</dbReference>
<dbReference type="GO" id="GO:0008982">
    <property type="term" value="F:protein-N(PI)-phosphohistidine-sugar phosphotransferase activity"/>
    <property type="evidence" value="ECO:0007669"/>
    <property type="project" value="InterPro"/>
</dbReference>
<keyword evidence="3" id="KW-0805">Transcription regulation</keyword>
<evidence type="ECO:0000256" key="2">
    <source>
        <dbReference type="ARBA" id="ARBA00022737"/>
    </source>
</evidence>
<dbReference type="AlphaFoldDB" id="A0A941DV02"/>
<keyword evidence="2" id="KW-0677">Repeat</keyword>
<dbReference type="Pfam" id="PF08279">
    <property type="entry name" value="HTH_11"/>
    <property type="match status" value="1"/>
</dbReference>
<dbReference type="Gene3D" id="3.40.50.2300">
    <property type="match status" value="1"/>
</dbReference>
<dbReference type="InterPro" id="IPR011608">
    <property type="entry name" value="PRD"/>
</dbReference>
<dbReference type="Gene3D" id="1.10.10.10">
    <property type="entry name" value="Winged helix-like DNA-binding domain superfamily/Winged helix DNA-binding domain"/>
    <property type="match status" value="2"/>
</dbReference>
<dbReference type="SUPFAM" id="SSF52794">
    <property type="entry name" value="PTS system IIB component-like"/>
    <property type="match status" value="1"/>
</dbReference>
<keyword evidence="10" id="KW-1185">Reference proteome</keyword>
<dbReference type="PROSITE" id="PS51099">
    <property type="entry name" value="PTS_EIIB_TYPE_2"/>
    <property type="match status" value="1"/>
</dbReference>
<dbReference type="EMBL" id="JAGSOT010000019">
    <property type="protein sequence ID" value="MBR7795997.1"/>
    <property type="molecule type" value="Genomic_DNA"/>
</dbReference>
<dbReference type="InterPro" id="IPR007737">
    <property type="entry name" value="Mga_HTH"/>
</dbReference>
<name>A0A941DV02_9BACI</name>
<keyword evidence="1" id="KW-0808">Transferase</keyword>
<feature type="domain" description="PTS EIIB type-2" evidence="7">
    <location>
        <begin position="414"/>
        <end position="505"/>
    </location>
</feature>
<organism evidence="9 10">
    <name type="scientific">Virgibacillus salarius</name>
    <dbReference type="NCBI Taxonomy" id="447199"/>
    <lineage>
        <taxon>Bacteria</taxon>
        <taxon>Bacillati</taxon>
        <taxon>Bacillota</taxon>
        <taxon>Bacilli</taxon>
        <taxon>Bacillales</taxon>
        <taxon>Bacillaceae</taxon>
        <taxon>Virgibacillus</taxon>
    </lineage>
</organism>
<evidence type="ECO:0000256" key="3">
    <source>
        <dbReference type="ARBA" id="ARBA00023015"/>
    </source>
</evidence>
<dbReference type="GO" id="GO:0006355">
    <property type="term" value="P:regulation of DNA-templated transcription"/>
    <property type="evidence" value="ECO:0007669"/>
    <property type="project" value="InterPro"/>
</dbReference>
<dbReference type="CDD" id="cd00211">
    <property type="entry name" value="PTS_IIA_fru"/>
    <property type="match status" value="1"/>
</dbReference>
<dbReference type="PROSITE" id="PS51372">
    <property type="entry name" value="PRD_2"/>
    <property type="match status" value="2"/>
</dbReference>
<dbReference type="Pfam" id="PF00874">
    <property type="entry name" value="PRD"/>
    <property type="match status" value="2"/>
</dbReference>
<feature type="domain" description="PRD" evidence="8">
    <location>
        <begin position="190"/>
        <end position="294"/>
    </location>
</feature>
<accession>A0A941DV02</accession>
<dbReference type="InterPro" id="IPR036095">
    <property type="entry name" value="PTS_EIIB-like_sf"/>
</dbReference>
<evidence type="ECO:0000259" key="7">
    <source>
        <dbReference type="PROSITE" id="PS51099"/>
    </source>
</evidence>
<evidence type="ECO:0000256" key="4">
    <source>
        <dbReference type="ARBA" id="ARBA00023159"/>
    </source>
</evidence>
<dbReference type="RefSeq" id="WP_166530224.1">
    <property type="nucleotide sequence ID" value="NZ_BAAACY010000020.1"/>
</dbReference>
<proteinExistence type="predicted"/>
<dbReference type="InterPro" id="IPR036634">
    <property type="entry name" value="PRD_sf"/>
</dbReference>
<evidence type="ECO:0000259" key="8">
    <source>
        <dbReference type="PROSITE" id="PS51372"/>
    </source>
</evidence>
<dbReference type="InterPro" id="IPR013011">
    <property type="entry name" value="PTS_EIIB_2"/>
</dbReference>
<dbReference type="Gene3D" id="1.10.1790.10">
    <property type="entry name" value="PRD domain"/>
    <property type="match status" value="2"/>
</dbReference>
<evidence type="ECO:0000256" key="1">
    <source>
        <dbReference type="ARBA" id="ARBA00022679"/>
    </source>
</evidence>
<dbReference type="Gene3D" id="3.40.930.10">
    <property type="entry name" value="Mannitol-specific EII, Chain A"/>
    <property type="match status" value="1"/>
</dbReference>
<feature type="domain" description="PTS EIIA type-2" evidence="6">
    <location>
        <begin position="505"/>
        <end position="642"/>
    </location>
</feature>
<dbReference type="Pfam" id="PF00359">
    <property type="entry name" value="PTS_EIIA_2"/>
    <property type="match status" value="1"/>
</dbReference>
<dbReference type="PANTHER" id="PTHR30185:SF13">
    <property type="entry name" value="LICABCH OPERON REGULATOR-RELATED"/>
    <property type="match status" value="1"/>
</dbReference>
<evidence type="ECO:0000313" key="9">
    <source>
        <dbReference type="EMBL" id="MBR7795997.1"/>
    </source>
</evidence>
<dbReference type="InterPro" id="IPR002178">
    <property type="entry name" value="PTS_EIIA_type-2_dom"/>
</dbReference>
<dbReference type="InterPro" id="IPR036390">
    <property type="entry name" value="WH_DNA-bd_sf"/>
</dbReference>
<protein>
    <submittedName>
        <fullName evidence="9">Transcription antiterminator</fullName>
    </submittedName>
</protein>
<dbReference type="SUPFAM" id="SSF46785">
    <property type="entry name" value="Winged helix' DNA-binding domain"/>
    <property type="match status" value="1"/>
</dbReference>